<sequence>MGQLWVSASHLRDANQGLKLRDQPSGQRCSSASEWLLKHGDACIDFSSSLRERRGGGCRSSQGLCRQRLSVSLDGSQPPVPDY</sequence>
<dbReference type="Proteomes" id="UP001331515">
    <property type="component" value="Unassembled WGS sequence"/>
</dbReference>
<dbReference type="AlphaFoldDB" id="A0AAN8C2R7"/>
<dbReference type="EMBL" id="JAURVH010001534">
    <property type="protein sequence ID" value="KAK5896087.1"/>
    <property type="molecule type" value="Genomic_DNA"/>
</dbReference>
<keyword evidence="2" id="KW-1185">Reference proteome</keyword>
<organism evidence="1 2">
    <name type="scientific">Champsocephalus gunnari</name>
    <name type="common">Mackerel icefish</name>
    <dbReference type="NCBI Taxonomy" id="52237"/>
    <lineage>
        <taxon>Eukaryota</taxon>
        <taxon>Metazoa</taxon>
        <taxon>Chordata</taxon>
        <taxon>Craniata</taxon>
        <taxon>Vertebrata</taxon>
        <taxon>Euteleostomi</taxon>
        <taxon>Actinopterygii</taxon>
        <taxon>Neopterygii</taxon>
        <taxon>Teleostei</taxon>
        <taxon>Neoteleostei</taxon>
        <taxon>Acanthomorphata</taxon>
        <taxon>Eupercaria</taxon>
        <taxon>Perciformes</taxon>
        <taxon>Notothenioidei</taxon>
        <taxon>Channichthyidae</taxon>
        <taxon>Champsocephalus</taxon>
    </lineage>
</organism>
<proteinExistence type="predicted"/>
<name>A0AAN8C2R7_CHAGU</name>
<gene>
    <name evidence="1" type="ORF">CgunFtcFv8_009723</name>
</gene>
<reference evidence="1 2" key="1">
    <citation type="journal article" date="2023" name="Mol. Biol. Evol.">
        <title>Genomics of Secondarily Temperate Adaptation in the Only Non-Antarctic Icefish.</title>
        <authorList>
            <person name="Rivera-Colon A.G."/>
            <person name="Rayamajhi N."/>
            <person name="Minhas B.F."/>
            <person name="Madrigal G."/>
            <person name="Bilyk K.T."/>
            <person name="Yoon V."/>
            <person name="Hune M."/>
            <person name="Gregory S."/>
            <person name="Cheng C.H.C."/>
            <person name="Catchen J.M."/>
        </authorList>
    </citation>
    <scope>NUCLEOTIDE SEQUENCE [LARGE SCALE GENOMIC DNA]</scope>
    <source>
        <tissue evidence="1">White muscle</tissue>
    </source>
</reference>
<comment type="caution">
    <text evidence="1">The sequence shown here is derived from an EMBL/GenBank/DDBJ whole genome shotgun (WGS) entry which is preliminary data.</text>
</comment>
<evidence type="ECO:0000313" key="2">
    <source>
        <dbReference type="Proteomes" id="UP001331515"/>
    </source>
</evidence>
<accession>A0AAN8C2R7</accession>
<evidence type="ECO:0000313" key="1">
    <source>
        <dbReference type="EMBL" id="KAK5896087.1"/>
    </source>
</evidence>
<protein>
    <submittedName>
        <fullName evidence="1">Uncharacterized protein</fullName>
    </submittedName>
</protein>